<organism evidence="1 2">
    <name type="scientific">Prauserella shujinwangii</name>
    <dbReference type="NCBI Taxonomy" id="1453103"/>
    <lineage>
        <taxon>Bacteria</taxon>
        <taxon>Bacillati</taxon>
        <taxon>Actinomycetota</taxon>
        <taxon>Actinomycetes</taxon>
        <taxon>Pseudonocardiales</taxon>
        <taxon>Pseudonocardiaceae</taxon>
        <taxon>Prauserella</taxon>
    </lineage>
</organism>
<comment type="caution">
    <text evidence="1">The sequence shown here is derived from an EMBL/GenBank/DDBJ whole genome shotgun (WGS) entry which is preliminary data.</text>
</comment>
<evidence type="ECO:0000313" key="2">
    <source>
        <dbReference type="Proteomes" id="UP000238362"/>
    </source>
</evidence>
<protein>
    <submittedName>
        <fullName evidence="1">Uncharacterized protein</fullName>
    </submittedName>
</protein>
<dbReference type="Proteomes" id="UP000238362">
    <property type="component" value="Unassembled WGS sequence"/>
</dbReference>
<dbReference type="AlphaFoldDB" id="A0A2T0LSF6"/>
<proteinExistence type="predicted"/>
<dbReference type="OrthoDB" id="3555769at2"/>
<sequence length="236" mass="26813">MDSSSAPAVRRVGVEPWSATLDVRTAALDVDEACFRLALRHPYHRTGDTPVLYGAESIAPCTGELTPDERLLLELDYPRGVLPHAHDRSAHGRFEQAHVADYVQALLLAHERLLDPPDERAERRYAARRELRPEVRLRVWQARYRVWFLAGRDKASARERAGELAATIVDYAGRPFARIHDVRPDRAVLHWDTDVARALWRDHEEGDRHDRAGLLARSACELWRAFLVARVAPVSA</sequence>
<dbReference type="EMBL" id="PVNH01000007">
    <property type="protein sequence ID" value="PRX46553.1"/>
    <property type="molecule type" value="Genomic_DNA"/>
</dbReference>
<dbReference type="RefSeq" id="WP_106179957.1">
    <property type="nucleotide sequence ID" value="NZ_PVNH01000007.1"/>
</dbReference>
<name>A0A2T0LSF6_9PSEU</name>
<accession>A0A2T0LSF6</accession>
<gene>
    <name evidence="1" type="ORF">B0I33_107130</name>
</gene>
<evidence type="ECO:0000313" key="1">
    <source>
        <dbReference type="EMBL" id="PRX46553.1"/>
    </source>
</evidence>
<reference evidence="1 2" key="1">
    <citation type="submission" date="2018-03" db="EMBL/GenBank/DDBJ databases">
        <title>Genomic Encyclopedia of Type Strains, Phase III (KMG-III): the genomes of soil and plant-associated and newly described type strains.</title>
        <authorList>
            <person name="Whitman W."/>
        </authorList>
    </citation>
    <scope>NUCLEOTIDE SEQUENCE [LARGE SCALE GENOMIC DNA]</scope>
    <source>
        <strain evidence="1 2">CGMCC 4.7125</strain>
    </source>
</reference>
<keyword evidence="2" id="KW-1185">Reference proteome</keyword>